<protein>
    <submittedName>
        <fullName evidence="2">Uncharacterized protein</fullName>
    </submittedName>
</protein>
<dbReference type="Proteomes" id="UP000887579">
    <property type="component" value="Unplaced"/>
</dbReference>
<sequence>MAQFTDRNRCNFRCTRQASFTLMIDNQSTTATCSSGNVNERCMGCCESWGLTNRASKAFQAQMAELVSVVNDNADKIAAK</sequence>
<dbReference type="WBParaSite" id="ES5_v2.g6165.t1">
    <property type="protein sequence ID" value="ES5_v2.g6165.t1"/>
    <property type="gene ID" value="ES5_v2.g6165"/>
</dbReference>
<organism evidence="1 2">
    <name type="scientific">Panagrolaimus sp. ES5</name>
    <dbReference type="NCBI Taxonomy" id="591445"/>
    <lineage>
        <taxon>Eukaryota</taxon>
        <taxon>Metazoa</taxon>
        <taxon>Ecdysozoa</taxon>
        <taxon>Nematoda</taxon>
        <taxon>Chromadorea</taxon>
        <taxon>Rhabditida</taxon>
        <taxon>Tylenchina</taxon>
        <taxon>Panagrolaimomorpha</taxon>
        <taxon>Panagrolaimoidea</taxon>
        <taxon>Panagrolaimidae</taxon>
        <taxon>Panagrolaimus</taxon>
    </lineage>
</organism>
<evidence type="ECO:0000313" key="1">
    <source>
        <dbReference type="Proteomes" id="UP000887579"/>
    </source>
</evidence>
<proteinExistence type="predicted"/>
<name>A0AC34GPG5_9BILA</name>
<evidence type="ECO:0000313" key="2">
    <source>
        <dbReference type="WBParaSite" id="ES5_v2.g6165.t1"/>
    </source>
</evidence>
<reference evidence="2" key="1">
    <citation type="submission" date="2022-11" db="UniProtKB">
        <authorList>
            <consortium name="WormBaseParasite"/>
        </authorList>
    </citation>
    <scope>IDENTIFICATION</scope>
</reference>
<accession>A0AC34GPG5</accession>